<dbReference type="Pfam" id="PF00335">
    <property type="entry name" value="Tetraspanin"/>
    <property type="match status" value="1"/>
</dbReference>
<comment type="subcellular location">
    <subcellularLocation>
        <location evidence="1">Membrane</location>
        <topology evidence="1">Multi-pass membrane protein</topology>
    </subcellularLocation>
</comment>
<keyword evidence="4 5" id="KW-0472">Membrane</keyword>
<protein>
    <recommendedName>
        <fullName evidence="8">Tetraspanin</fullName>
    </recommendedName>
</protein>
<feature type="transmembrane region" description="Helical" evidence="5">
    <location>
        <begin position="12"/>
        <end position="32"/>
    </location>
</feature>
<keyword evidence="3 5" id="KW-1133">Transmembrane helix</keyword>
<evidence type="ECO:0000256" key="4">
    <source>
        <dbReference type="ARBA" id="ARBA00023136"/>
    </source>
</evidence>
<keyword evidence="7" id="KW-1185">Reference proteome</keyword>
<evidence type="ECO:0008006" key="8">
    <source>
        <dbReference type="Google" id="ProtNLM"/>
    </source>
</evidence>
<name>A0AAE2D1I2_SCHME</name>
<dbReference type="AlphaFoldDB" id="A0AAE2D1I2"/>
<gene>
    <name evidence="6" type="ORF">MN116_008554</name>
</gene>
<evidence type="ECO:0000313" key="7">
    <source>
        <dbReference type="Proteomes" id="UP001292079"/>
    </source>
</evidence>
<proteinExistence type="predicted"/>
<comment type="caution">
    <text evidence="6">The sequence shown here is derived from an EMBL/GenBank/DDBJ whole genome shotgun (WGS) entry which is preliminary data.</text>
</comment>
<evidence type="ECO:0000256" key="5">
    <source>
        <dbReference type="SAM" id="Phobius"/>
    </source>
</evidence>
<evidence type="ECO:0000313" key="6">
    <source>
        <dbReference type="EMBL" id="KAK4467948.1"/>
    </source>
</evidence>
<reference evidence="6" key="1">
    <citation type="submission" date="2022-04" db="EMBL/GenBank/DDBJ databases">
        <authorList>
            <person name="Xu L."/>
            <person name="Lv Z."/>
        </authorList>
    </citation>
    <scope>NUCLEOTIDE SEQUENCE</scope>
    <source>
        <strain evidence="6">LV_2022a</strain>
    </source>
</reference>
<dbReference type="GO" id="GO:0016020">
    <property type="term" value="C:membrane"/>
    <property type="evidence" value="ECO:0007669"/>
    <property type="project" value="UniProtKB-SubCell"/>
</dbReference>
<feature type="transmembrane region" description="Helical" evidence="5">
    <location>
        <begin position="74"/>
        <end position="93"/>
    </location>
</feature>
<keyword evidence="2 5" id="KW-0812">Transmembrane</keyword>
<sequence length="275" mass="31782">MHSRVRRVFHILNLICVFILLSAFICFVVIFWTKAAVKVVEPTLRKMRIQLDDKLIDDVNRIVRTFTRPATLPLMAISLVFACIYLFGVLIAFNRSSTFFLMYEVTLTVCTIVHIAWICSILKNPESTTKSIEINFERHFRSYKSIKSRDGPSLFIAAVMIELKCCGFLDLLDFNEMKLETQDEYDGQTYDNVLMPIPCCKMNDKLKLINISCPVTFYTSENNNEYHTNGCKEPFGQKAFSYIADLAFISIILIFLNIALVMCVVLILRELWIYV</sequence>
<organism evidence="6 7">
    <name type="scientific">Schistosoma mekongi</name>
    <name type="common">Parasitic worm</name>
    <dbReference type="NCBI Taxonomy" id="38744"/>
    <lineage>
        <taxon>Eukaryota</taxon>
        <taxon>Metazoa</taxon>
        <taxon>Spiralia</taxon>
        <taxon>Lophotrochozoa</taxon>
        <taxon>Platyhelminthes</taxon>
        <taxon>Trematoda</taxon>
        <taxon>Digenea</taxon>
        <taxon>Strigeidida</taxon>
        <taxon>Schistosomatoidea</taxon>
        <taxon>Schistosomatidae</taxon>
        <taxon>Schistosoma</taxon>
    </lineage>
</organism>
<feature type="transmembrane region" description="Helical" evidence="5">
    <location>
        <begin position="100"/>
        <end position="118"/>
    </location>
</feature>
<dbReference type="Proteomes" id="UP001292079">
    <property type="component" value="Unassembled WGS sequence"/>
</dbReference>
<dbReference type="InterPro" id="IPR018499">
    <property type="entry name" value="Tetraspanin/Peripherin"/>
</dbReference>
<accession>A0AAE2D1I2</accession>
<evidence type="ECO:0000256" key="2">
    <source>
        <dbReference type="ARBA" id="ARBA00022692"/>
    </source>
</evidence>
<feature type="transmembrane region" description="Helical" evidence="5">
    <location>
        <begin position="242"/>
        <end position="268"/>
    </location>
</feature>
<reference evidence="6" key="2">
    <citation type="journal article" date="2023" name="Infect Dis Poverty">
        <title>Chromosome-scale genome of the human blood fluke Schistosoma mekongi and its implications for public health.</title>
        <authorList>
            <person name="Zhou M."/>
            <person name="Xu L."/>
            <person name="Xu D."/>
            <person name="Chen W."/>
            <person name="Khan J."/>
            <person name="Hu Y."/>
            <person name="Huang H."/>
            <person name="Wei H."/>
            <person name="Zhang Y."/>
            <person name="Chusongsang P."/>
            <person name="Tanasarnprasert K."/>
            <person name="Hu X."/>
            <person name="Limpanont Y."/>
            <person name="Lv Z."/>
        </authorList>
    </citation>
    <scope>NUCLEOTIDE SEQUENCE</scope>
    <source>
        <strain evidence="6">LV_2022a</strain>
    </source>
</reference>
<dbReference type="CDD" id="cd03156">
    <property type="entry name" value="uroplakin_I_like_LEL"/>
    <property type="match status" value="1"/>
</dbReference>
<evidence type="ECO:0000256" key="3">
    <source>
        <dbReference type="ARBA" id="ARBA00022989"/>
    </source>
</evidence>
<dbReference type="EMBL" id="JALJAT010000008">
    <property type="protein sequence ID" value="KAK4467948.1"/>
    <property type="molecule type" value="Genomic_DNA"/>
</dbReference>
<evidence type="ECO:0000256" key="1">
    <source>
        <dbReference type="ARBA" id="ARBA00004141"/>
    </source>
</evidence>